<feature type="region of interest" description="Disordered" evidence="1">
    <location>
        <begin position="1"/>
        <end position="29"/>
    </location>
</feature>
<protein>
    <recommendedName>
        <fullName evidence="4">Nad dependent epimerase/dehydratase</fullName>
    </recommendedName>
</protein>
<evidence type="ECO:0008006" key="4">
    <source>
        <dbReference type="Google" id="ProtNLM"/>
    </source>
</evidence>
<dbReference type="EMBL" id="AMPZ03000002">
    <property type="protein sequence ID" value="KAH9590855.1"/>
    <property type="molecule type" value="Genomic_DNA"/>
</dbReference>
<dbReference type="Proteomes" id="UP000471633">
    <property type="component" value="Unassembled WGS sequence"/>
</dbReference>
<dbReference type="PANTHER" id="PTHR36978:SF4">
    <property type="entry name" value="P-LOOP CONTAINING NUCLEOSIDE TRIPHOSPHATE HYDROLASE PROTEIN"/>
    <property type="match status" value="1"/>
</dbReference>
<dbReference type="CTD" id="24589625"/>
<keyword evidence="3" id="KW-1185">Reference proteome</keyword>
<name>A0A922S2L7_SCHHA</name>
<comment type="caution">
    <text evidence="2">The sequence shown here is derived from an EMBL/GenBank/DDBJ whole genome shotgun (WGS) entry which is preliminary data.</text>
</comment>
<reference evidence="2" key="2">
    <citation type="journal article" date="2019" name="Gigascience">
        <title>High-quality Schistosoma haematobium genome achieved by single-molecule and long-range sequencing.</title>
        <authorList>
            <person name="Stroehlein A.J."/>
            <person name="Korhonen P.K."/>
            <person name="Chong T.M."/>
            <person name="Lim Y.L."/>
            <person name="Chan K.G."/>
            <person name="Webster B."/>
            <person name="Rollinson D."/>
            <person name="Brindley P.J."/>
            <person name="Gasser R.B."/>
            <person name="Young N.D."/>
        </authorList>
    </citation>
    <scope>NUCLEOTIDE SEQUENCE</scope>
</reference>
<dbReference type="PANTHER" id="PTHR36978">
    <property type="entry name" value="P-LOOP CONTAINING NUCLEOTIDE TRIPHOSPHATE HYDROLASE"/>
    <property type="match status" value="1"/>
</dbReference>
<reference evidence="2" key="1">
    <citation type="journal article" date="2012" name="Nat. Genet.">
        <title>Whole-genome sequence of Schistosoma haematobium.</title>
        <authorList>
            <person name="Young N.D."/>
            <person name="Jex A.R."/>
            <person name="Li B."/>
            <person name="Liu S."/>
            <person name="Yang L."/>
            <person name="Xiong Z."/>
            <person name="Li Y."/>
            <person name="Cantacessi C."/>
            <person name="Hall R.S."/>
            <person name="Xu X."/>
            <person name="Chen F."/>
            <person name="Wu X."/>
            <person name="Zerlotini A."/>
            <person name="Oliveira G."/>
            <person name="Hofmann A."/>
            <person name="Zhang G."/>
            <person name="Fang X."/>
            <person name="Kang Y."/>
            <person name="Campbell B.E."/>
            <person name="Loukas A."/>
            <person name="Ranganathan S."/>
            <person name="Rollinson D."/>
            <person name="Rinaldi G."/>
            <person name="Brindley P.J."/>
            <person name="Yang H."/>
            <person name="Wang J."/>
            <person name="Wang J."/>
            <person name="Gasser R.B."/>
        </authorList>
    </citation>
    <scope>NUCLEOTIDE SEQUENCE</scope>
</reference>
<sequence>MNTTVEYPNKLFDETDDEEDSDTETSNTDATEYNNMKRLNKKEITYPLISTRHHEHLTSIYKVDSQMDFGLQVIGAGLMRSGTTSLKFALEYLYKKQCYHMRELVLNIREPHIKLWLWVIKQDREKKEIPKQFWSYIYNDFVAAVDYPTAGFYKHLSKIYPNAKIILTIRDPDDWVKSCRATTLSETLYTKPSLGNRIIHRLTGLQSLYKLHYRMFQQTLGRCFYKRTDEQLKNIYTNWNEEVIKSIPSDRLLVFDSSQGWKPLCEFLGFPIPPSGIPYPHLNERSIMIQAIDKLQLPGRWIDRFLCICRYLLIPMFTGIICLRYSEAIYGTVLSMIQLHRTRFSQTVDQ</sequence>
<dbReference type="SUPFAM" id="SSF52540">
    <property type="entry name" value="P-loop containing nucleoside triphosphate hydrolases"/>
    <property type="match status" value="1"/>
</dbReference>
<dbReference type="InterPro" id="IPR040632">
    <property type="entry name" value="Sulfotransfer_4"/>
</dbReference>
<feature type="compositionally biased region" description="Acidic residues" evidence="1">
    <location>
        <begin position="14"/>
        <end position="23"/>
    </location>
</feature>
<dbReference type="GeneID" id="24589625"/>
<dbReference type="InterPro" id="IPR027417">
    <property type="entry name" value="P-loop_NTPase"/>
</dbReference>
<evidence type="ECO:0000313" key="3">
    <source>
        <dbReference type="Proteomes" id="UP000471633"/>
    </source>
</evidence>
<dbReference type="Gene3D" id="3.40.50.300">
    <property type="entry name" value="P-loop containing nucleotide triphosphate hydrolases"/>
    <property type="match status" value="1"/>
</dbReference>
<dbReference type="AlphaFoldDB" id="A0A922S2L7"/>
<reference evidence="2" key="3">
    <citation type="submission" date="2021-06" db="EMBL/GenBank/DDBJ databases">
        <title>Chromosome-level genome assembly for S. haematobium.</title>
        <authorList>
            <person name="Stroehlein A.J."/>
        </authorList>
    </citation>
    <scope>NUCLEOTIDE SEQUENCE</scope>
</reference>
<evidence type="ECO:0000256" key="1">
    <source>
        <dbReference type="SAM" id="MobiDB-lite"/>
    </source>
</evidence>
<dbReference type="KEGG" id="shx:MS3_00010365"/>
<reference evidence="2" key="4">
    <citation type="journal article" date="2022" name="PLoS Pathog.">
        <title>Chromosome-level genome of Schistosoma haematobium underpins genome-wide explorations of molecular variation.</title>
        <authorList>
            <person name="Stroehlein A.J."/>
            <person name="Korhonen P.K."/>
            <person name="Lee V.V."/>
            <person name="Ralph S.A."/>
            <person name="Mentink-Kane M."/>
            <person name="You H."/>
            <person name="McManus D.P."/>
            <person name="Tchuente L.T."/>
            <person name="Stothard J.R."/>
            <person name="Kaur P."/>
            <person name="Dudchenko O."/>
            <person name="Aiden E.L."/>
            <person name="Yang B."/>
            <person name="Yang H."/>
            <person name="Emery A.M."/>
            <person name="Webster B.L."/>
            <person name="Brindley P.J."/>
            <person name="Rollinson D."/>
            <person name="Chang B.C.H."/>
            <person name="Gasser R.B."/>
            <person name="Young N.D."/>
        </authorList>
    </citation>
    <scope>NUCLEOTIDE SEQUENCE</scope>
</reference>
<accession>A0A922S2L7</accession>
<dbReference type="Pfam" id="PF17784">
    <property type="entry name" value="Sulfotransfer_4"/>
    <property type="match status" value="1"/>
</dbReference>
<gene>
    <name evidence="2" type="ORF">MS3_00010365</name>
</gene>
<proteinExistence type="predicted"/>
<evidence type="ECO:0000313" key="2">
    <source>
        <dbReference type="EMBL" id="KAH9590855.1"/>
    </source>
</evidence>
<organism evidence="2 3">
    <name type="scientific">Schistosoma haematobium</name>
    <name type="common">Blood fluke</name>
    <dbReference type="NCBI Taxonomy" id="6185"/>
    <lineage>
        <taxon>Eukaryota</taxon>
        <taxon>Metazoa</taxon>
        <taxon>Spiralia</taxon>
        <taxon>Lophotrochozoa</taxon>
        <taxon>Platyhelminthes</taxon>
        <taxon>Trematoda</taxon>
        <taxon>Digenea</taxon>
        <taxon>Strigeidida</taxon>
        <taxon>Schistosomatoidea</taxon>
        <taxon>Schistosomatidae</taxon>
        <taxon>Schistosoma</taxon>
    </lineage>
</organism>
<dbReference type="RefSeq" id="XP_012793497.2">
    <property type="nucleotide sequence ID" value="XM_012938043.2"/>
</dbReference>